<keyword evidence="3" id="KW-1185">Reference proteome</keyword>
<dbReference type="Gene3D" id="3.30.710.10">
    <property type="entry name" value="Potassium Channel Kv1.1, Chain A"/>
    <property type="match status" value="1"/>
</dbReference>
<dbReference type="InterPro" id="IPR000210">
    <property type="entry name" value="BTB/POZ_dom"/>
</dbReference>
<dbReference type="Pfam" id="PF00651">
    <property type="entry name" value="BTB"/>
    <property type="match status" value="1"/>
</dbReference>
<protein>
    <recommendedName>
        <fullName evidence="1">BTB domain-containing protein</fullName>
    </recommendedName>
</protein>
<organism evidence="2 3">
    <name type="scientific">Neohortaea acidophila</name>
    <dbReference type="NCBI Taxonomy" id="245834"/>
    <lineage>
        <taxon>Eukaryota</taxon>
        <taxon>Fungi</taxon>
        <taxon>Dikarya</taxon>
        <taxon>Ascomycota</taxon>
        <taxon>Pezizomycotina</taxon>
        <taxon>Dothideomycetes</taxon>
        <taxon>Dothideomycetidae</taxon>
        <taxon>Mycosphaerellales</taxon>
        <taxon>Teratosphaeriaceae</taxon>
        <taxon>Neohortaea</taxon>
    </lineage>
</organism>
<dbReference type="Proteomes" id="UP000799767">
    <property type="component" value="Unassembled WGS sequence"/>
</dbReference>
<dbReference type="OrthoDB" id="268428at2759"/>
<dbReference type="RefSeq" id="XP_033587272.1">
    <property type="nucleotide sequence ID" value="XM_033734376.1"/>
</dbReference>
<gene>
    <name evidence="2" type="ORF">BDY17DRAFT_302252</name>
</gene>
<dbReference type="EMBL" id="MU001639">
    <property type="protein sequence ID" value="KAF2480702.1"/>
    <property type="molecule type" value="Genomic_DNA"/>
</dbReference>
<dbReference type="InterPro" id="IPR011333">
    <property type="entry name" value="SKP1/BTB/POZ_sf"/>
</dbReference>
<evidence type="ECO:0000259" key="1">
    <source>
        <dbReference type="Pfam" id="PF00651"/>
    </source>
</evidence>
<reference evidence="2" key="1">
    <citation type="journal article" date="2020" name="Stud. Mycol.">
        <title>101 Dothideomycetes genomes: a test case for predicting lifestyles and emergence of pathogens.</title>
        <authorList>
            <person name="Haridas S."/>
            <person name="Albert R."/>
            <person name="Binder M."/>
            <person name="Bloem J."/>
            <person name="Labutti K."/>
            <person name="Salamov A."/>
            <person name="Andreopoulos B."/>
            <person name="Baker S."/>
            <person name="Barry K."/>
            <person name="Bills G."/>
            <person name="Bluhm B."/>
            <person name="Cannon C."/>
            <person name="Castanera R."/>
            <person name="Culley D."/>
            <person name="Daum C."/>
            <person name="Ezra D."/>
            <person name="Gonzalez J."/>
            <person name="Henrissat B."/>
            <person name="Kuo A."/>
            <person name="Liang C."/>
            <person name="Lipzen A."/>
            <person name="Lutzoni F."/>
            <person name="Magnuson J."/>
            <person name="Mondo S."/>
            <person name="Nolan M."/>
            <person name="Ohm R."/>
            <person name="Pangilinan J."/>
            <person name="Park H.-J."/>
            <person name="Ramirez L."/>
            <person name="Alfaro M."/>
            <person name="Sun H."/>
            <person name="Tritt A."/>
            <person name="Yoshinaga Y."/>
            <person name="Zwiers L.-H."/>
            <person name="Turgeon B."/>
            <person name="Goodwin S."/>
            <person name="Spatafora J."/>
            <person name="Crous P."/>
            <person name="Grigoriev I."/>
        </authorList>
    </citation>
    <scope>NUCLEOTIDE SEQUENCE</scope>
    <source>
        <strain evidence="2">CBS 113389</strain>
    </source>
</reference>
<evidence type="ECO:0000313" key="2">
    <source>
        <dbReference type="EMBL" id="KAF2480702.1"/>
    </source>
</evidence>
<feature type="domain" description="BTB" evidence="1">
    <location>
        <begin position="56"/>
        <end position="140"/>
    </location>
</feature>
<name>A0A6A6PL10_9PEZI</name>
<dbReference type="SUPFAM" id="SSF54695">
    <property type="entry name" value="POZ domain"/>
    <property type="match status" value="1"/>
</dbReference>
<evidence type="ECO:0000313" key="3">
    <source>
        <dbReference type="Proteomes" id="UP000799767"/>
    </source>
</evidence>
<sequence length="354" mass="40444">MATQDLYAQLETQHYTIVPNYDLIVRAIEREESARDEIGSDGHVHRVLESIPRKIHVFKVARAVVSSSSTYFKKLLNRNSAFRESAHHSCIDLHEDHPEAIAVWFQIMHDSSPGDSAAMKSVTIKTVWEVLAVAHKYGYEPATSKPKTWFAAWYESNVTWSVNTLDFQDHQMLLFPCHTFDHAVGFAATTKYLAYHATGHITERRPEGFEYDHLRLDSRIIQQLNAAKGRLKTILHGNSDRRREGIYSPMDQILRFARCSCKEKSLFGYMKALMHTGAWPLEIVCQYSSMDKILRGLGTFEPPERSNDGCSQCQKRFGMIVRAVVLKTRTYFDGLCLGMFHCIKLRCNSLTGSC</sequence>
<dbReference type="CDD" id="cd18186">
    <property type="entry name" value="BTB_POZ_ZBTB_KLHL-like"/>
    <property type="match status" value="1"/>
</dbReference>
<proteinExistence type="predicted"/>
<dbReference type="GeneID" id="54475378"/>
<dbReference type="AlphaFoldDB" id="A0A6A6PL10"/>
<accession>A0A6A6PL10</accession>